<reference evidence="2" key="2">
    <citation type="submission" date="2017-06" db="EMBL/GenBank/DDBJ databases">
        <title>WGS assembly of Brachypodium distachyon.</title>
        <authorList>
            <consortium name="The International Brachypodium Initiative"/>
            <person name="Lucas S."/>
            <person name="Harmon-Smith M."/>
            <person name="Lail K."/>
            <person name="Tice H."/>
            <person name="Grimwood J."/>
            <person name="Bruce D."/>
            <person name="Barry K."/>
            <person name="Shu S."/>
            <person name="Lindquist E."/>
            <person name="Wang M."/>
            <person name="Pitluck S."/>
            <person name="Vogel J.P."/>
            <person name="Garvin D.F."/>
            <person name="Mockler T.C."/>
            <person name="Schmutz J."/>
            <person name="Rokhsar D."/>
            <person name="Bevan M.W."/>
        </authorList>
    </citation>
    <scope>NUCLEOTIDE SEQUENCE</scope>
    <source>
        <strain evidence="2">Bd21</strain>
    </source>
</reference>
<dbReference type="STRING" id="15368.I1HIJ8"/>
<dbReference type="HOGENOM" id="CLU_038425_0_0_1"/>
<dbReference type="AlphaFoldDB" id="I1HIJ8"/>
<reference evidence="2 3" key="1">
    <citation type="journal article" date="2010" name="Nature">
        <title>Genome sequencing and analysis of the model grass Brachypodium distachyon.</title>
        <authorList>
            <consortium name="International Brachypodium Initiative"/>
        </authorList>
    </citation>
    <scope>NUCLEOTIDE SEQUENCE [LARGE SCALE GENOMIC DNA]</scope>
    <source>
        <strain evidence="2 3">Bd21</strain>
    </source>
</reference>
<proteinExistence type="predicted"/>
<name>I1HIJ8_BRADI</name>
<feature type="domain" description="DUF1618" evidence="1">
    <location>
        <begin position="226"/>
        <end position="284"/>
    </location>
</feature>
<evidence type="ECO:0000259" key="1">
    <source>
        <dbReference type="Pfam" id="PF07762"/>
    </source>
</evidence>
<dbReference type="Gramene" id="KQK05818">
    <property type="protein sequence ID" value="KQK05818"/>
    <property type="gene ID" value="BRADI_2g22700v3"/>
</dbReference>
<evidence type="ECO:0000313" key="4">
    <source>
        <dbReference type="Proteomes" id="UP000008810"/>
    </source>
</evidence>
<sequence length="302" mass="32794">MSLRRLLGLSTGAAVSGHYLRRSISTAASRPPWALFEKFTPATGSALGASVRIVEPPRVSSLLVPALHVRASAAPDPGSGVSQALIGHVSSTSGDGLLLITIYDMLTGASNREGRSMDFDLGHLPPASYATRFICNPLTGRLSRLPDIGGPWEFLWPDMGFLTKADRGHGPPDGFAVAQLDGNKMIRFLSETGKWDITVTAPYQLPLARRMMMDQEALALGGRLWWVDQSWGVVSADPFSDQPEPRFVELPRGSVLPAPGKSVYNYRRVVVSEGKLRYAEVWQREPFVLSTFVLDDDEGGGC</sequence>
<keyword evidence="4" id="KW-1185">Reference proteome</keyword>
<dbReference type="Pfam" id="PF07762">
    <property type="entry name" value="DUF1618"/>
    <property type="match status" value="1"/>
</dbReference>
<dbReference type="OrthoDB" id="643120at2759"/>
<accession>I1HIJ8</accession>
<dbReference type="InterPro" id="IPR011676">
    <property type="entry name" value="DUF1618"/>
</dbReference>
<dbReference type="EnsemblPlants" id="KQK05818">
    <property type="protein sequence ID" value="KQK05818"/>
    <property type="gene ID" value="BRADI_2g22700v3"/>
</dbReference>
<dbReference type="PANTHER" id="PTHR33086">
    <property type="entry name" value="OS05G0468200 PROTEIN-RELATED"/>
    <property type="match status" value="1"/>
</dbReference>
<dbReference type="EMBL" id="CM000881">
    <property type="protein sequence ID" value="KQK05818.1"/>
    <property type="molecule type" value="Genomic_DNA"/>
</dbReference>
<evidence type="ECO:0000313" key="3">
    <source>
        <dbReference type="EnsemblPlants" id="KQK05818"/>
    </source>
</evidence>
<dbReference type="eggNOG" id="ENOG502S3VB">
    <property type="taxonomic scope" value="Eukaryota"/>
</dbReference>
<dbReference type="PANTHER" id="PTHR33086:SF83">
    <property type="entry name" value="DUF1618 DOMAIN-CONTAINING PROTEIN"/>
    <property type="match status" value="1"/>
</dbReference>
<dbReference type="InParanoid" id="I1HIJ8"/>
<organism evidence="2">
    <name type="scientific">Brachypodium distachyon</name>
    <name type="common">Purple false brome</name>
    <name type="synonym">Trachynia distachya</name>
    <dbReference type="NCBI Taxonomy" id="15368"/>
    <lineage>
        <taxon>Eukaryota</taxon>
        <taxon>Viridiplantae</taxon>
        <taxon>Streptophyta</taxon>
        <taxon>Embryophyta</taxon>
        <taxon>Tracheophyta</taxon>
        <taxon>Spermatophyta</taxon>
        <taxon>Magnoliopsida</taxon>
        <taxon>Liliopsida</taxon>
        <taxon>Poales</taxon>
        <taxon>Poaceae</taxon>
        <taxon>BOP clade</taxon>
        <taxon>Pooideae</taxon>
        <taxon>Stipodae</taxon>
        <taxon>Brachypodieae</taxon>
        <taxon>Brachypodium</taxon>
    </lineage>
</organism>
<reference evidence="3" key="3">
    <citation type="submission" date="2018-08" db="UniProtKB">
        <authorList>
            <consortium name="EnsemblPlants"/>
        </authorList>
    </citation>
    <scope>IDENTIFICATION</scope>
    <source>
        <strain evidence="3">cv. Bd21</strain>
    </source>
</reference>
<gene>
    <name evidence="2" type="ORF">BRADI_2g22700v3</name>
</gene>
<evidence type="ECO:0000313" key="2">
    <source>
        <dbReference type="EMBL" id="KQK05818.1"/>
    </source>
</evidence>
<dbReference type="Proteomes" id="UP000008810">
    <property type="component" value="Chromosome 2"/>
</dbReference>
<protein>
    <recommendedName>
        <fullName evidence="1">DUF1618 domain-containing protein</fullName>
    </recommendedName>
</protein>